<dbReference type="GO" id="GO:0005525">
    <property type="term" value="F:GTP binding"/>
    <property type="evidence" value="ECO:0007669"/>
    <property type="project" value="UniProtKB-KW"/>
</dbReference>
<dbReference type="SUPFAM" id="SSF55307">
    <property type="entry name" value="Tubulin C-terminal domain-like"/>
    <property type="match status" value="1"/>
</dbReference>
<evidence type="ECO:0000256" key="8">
    <source>
        <dbReference type="ARBA" id="ARBA00022701"/>
    </source>
</evidence>
<comment type="subcellular location">
    <subcellularLocation>
        <location evidence="2">Cytoplasm</location>
        <location evidence="2">Cytoskeleton</location>
    </subcellularLocation>
</comment>
<dbReference type="Gene3D" id="3.40.50.1440">
    <property type="entry name" value="Tubulin/FtsZ, GTPase domain"/>
    <property type="match status" value="1"/>
</dbReference>
<dbReference type="CDD" id="cd12281">
    <property type="entry name" value="RRM1_TatSF1_like"/>
    <property type="match status" value="1"/>
</dbReference>
<dbReference type="InterPro" id="IPR008280">
    <property type="entry name" value="Tub_FtsZ_C"/>
</dbReference>
<gene>
    <name evidence="21" type="ORF">PISL3812_02180</name>
</gene>
<evidence type="ECO:0000313" key="22">
    <source>
        <dbReference type="Proteomes" id="UP000054383"/>
    </source>
</evidence>
<comment type="similarity">
    <text evidence="3">Belongs to the HTATSF1 family.</text>
</comment>
<dbReference type="InterPro" id="IPR034392">
    <property type="entry name" value="TatSF1-like_RRM1"/>
</dbReference>
<accession>A0A0U1LP79</accession>
<evidence type="ECO:0000256" key="16">
    <source>
        <dbReference type="ARBA" id="ARBA00023212"/>
    </source>
</evidence>
<keyword evidence="13 18" id="KW-0694">RNA-binding</keyword>
<protein>
    <submittedName>
        <fullName evidence="21">Tubulin beta-1 chain</fullName>
    </submittedName>
</protein>
<dbReference type="InterPro" id="IPR003008">
    <property type="entry name" value="Tubulin_FtsZ_GTPase"/>
</dbReference>
<dbReference type="GO" id="GO:0007052">
    <property type="term" value="P:mitotic spindle organization"/>
    <property type="evidence" value="ECO:0007669"/>
    <property type="project" value="UniProtKB-ARBA"/>
</dbReference>
<evidence type="ECO:0000256" key="17">
    <source>
        <dbReference type="ARBA" id="ARBA00034296"/>
    </source>
</evidence>
<comment type="similarity">
    <text evidence="4">Belongs to the tubulin family.</text>
</comment>
<dbReference type="GO" id="GO:0000070">
    <property type="term" value="P:mitotic sister chromatid segregation"/>
    <property type="evidence" value="ECO:0007669"/>
    <property type="project" value="UniProtKB-ARBA"/>
</dbReference>
<evidence type="ECO:0000256" key="18">
    <source>
        <dbReference type="PROSITE-ProRule" id="PRU00176"/>
    </source>
</evidence>
<evidence type="ECO:0000256" key="12">
    <source>
        <dbReference type="ARBA" id="ARBA00022842"/>
    </source>
</evidence>
<feature type="region of interest" description="Disordered" evidence="19">
    <location>
        <begin position="360"/>
        <end position="408"/>
    </location>
</feature>
<dbReference type="GO" id="GO:0005684">
    <property type="term" value="C:U2-type spliceosomal complex"/>
    <property type="evidence" value="ECO:0007669"/>
    <property type="project" value="UniProtKB-ARBA"/>
</dbReference>
<dbReference type="PROSITE" id="PS00227">
    <property type="entry name" value="TUBULIN"/>
    <property type="match status" value="1"/>
</dbReference>
<dbReference type="STRING" id="28573.A0A0U1LP79"/>
<comment type="subunit">
    <text evidence="5">Dimer of alpha and beta chains. A typical microtubule is a hollow water-filled tube with an outer diameter of 25 nm and an inner diameter of 15 nM. Alpha-beta heterodimers associate head-to-tail to form protofilaments running lengthwise along the microtubule wall with the beta-tubulin subunit facing the microtubule plus end conferring a structural polarity. Microtubules usually have 13 protofilaments but different protofilament numbers can be found in some organisms and specialized cells.</text>
</comment>
<evidence type="ECO:0000256" key="10">
    <source>
        <dbReference type="ARBA" id="ARBA00022737"/>
    </source>
</evidence>
<keyword evidence="12" id="KW-0460">Magnesium</keyword>
<dbReference type="GO" id="GO:0005200">
    <property type="term" value="F:structural constituent of cytoskeleton"/>
    <property type="evidence" value="ECO:0007669"/>
    <property type="project" value="InterPro"/>
</dbReference>
<dbReference type="InterPro" id="IPR023123">
    <property type="entry name" value="Tubulin_C"/>
</dbReference>
<keyword evidence="9" id="KW-0479">Metal-binding</keyword>
<evidence type="ECO:0000256" key="1">
    <source>
        <dbReference type="ARBA" id="ARBA00001946"/>
    </source>
</evidence>
<dbReference type="Pfam" id="PF00091">
    <property type="entry name" value="Tubulin"/>
    <property type="match status" value="1"/>
</dbReference>
<sequence>MSLRNPDASAAPDEPASGADGAGGFPQDPSEFDSDPRISFSKLDNKFILETEDGQEFEYDSALKRWVQAVDDALLEQQRQAYKVEGVDESETTSSQLKKKRKKPGYDENGQKQKKPRVNTAVYVTSIPLNATLEEIQDVFCKCGVIAEEIDSGRPRIKMYMDDEGNFKGEALVVYFRPESVNLAIQMLDDSNLRLGESGPNGPMKVQVADFSFKSQQEVPTTISQRDKKKIVQRTQNKLADWDDDEPSALPETSSRWNKVVVLKHMFTLAEIDEDPAAILDIKEDIRDECSKLGEITNVVLYDKEPDGVVTVRFSDPEAAKQCVKVMGGRFFGGTQVVAYISDGSEKFKKTNEKRAALEDMAEGRDEEEDRLDEFGSWLENPGDSPALSRPDRSRPDHLLLPPPVSSSPNDTFDRCLALFFDPTSNYLSQFAFFEETPVTMREIVHLQTGQCGNQIGAAFWQTISGEHGLDGSGVYNGTSDLQLERMNVYFNEASGNKYVPRAVLVDLEPGTMDAVRAGPFGQLFRPDNFVFGQSGAGNNWAKGHYTEGAELVDQVVDVVRREAEGCDCLQGFQITHSLGGGTGAGMGTLLISKIREEFPDRMMATFSVVPSPKVSDTVVEPYNATLSVHQLVEHSDETFCIDNEALYDICMRTLKLSQPSYGDLNHLVSAVMSGVTTCLRFPGQLNSDLRKLAVNMVPFPRLHFFMVGFAPLTSRGAYSFRAVTVPELTQQMYDPKNMMAASDFRNGRYLTCSALFRGKVSMKEVEDQMRNVQSKNSSYFVEWIPNNVQTALCSIPPRGLKMSSTFVGNSTSIQELFKRVGDQFTAMFRRKAFLHWYTGEGMDEMEFTEAESNMNDLVSEYQQYQDASISEGEEEYAEEEVLEAEE</sequence>
<dbReference type="InterPro" id="IPR036525">
    <property type="entry name" value="Tubulin/FtsZ_GTPase_sf"/>
</dbReference>
<dbReference type="InterPro" id="IPR000504">
    <property type="entry name" value="RRM_dom"/>
</dbReference>
<evidence type="ECO:0000256" key="5">
    <source>
        <dbReference type="ARBA" id="ARBA00011747"/>
    </source>
</evidence>
<dbReference type="PRINTS" id="PR01163">
    <property type="entry name" value="BETATUBULIN"/>
</dbReference>
<reference evidence="21 22" key="1">
    <citation type="submission" date="2015-04" db="EMBL/GenBank/DDBJ databases">
        <authorList>
            <person name="Syromyatnikov M.Y."/>
            <person name="Popov V.N."/>
        </authorList>
    </citation>
    <scope>NUCLEOTIDE SEQUENCE [LARGE SCALE GENOMIC DNA]</scope>
    <source>
        <strain evidence="21">WF-38-12</strain>
    </source>
</reference>
<feature type="region of interest" description="Disordered" evidence="19">
    <location>
        <begin position="1"/>
        <end position="38"/>
    </location>
</feature>
<dbReference type="Gene3D" id="3.30.70.330">
    <property type="match status" value="2"/>
</dbReference>
<dbReference type="PRINTS" id="PR01161">
    <property type="entry name" value="TUBULIN"/>
</dbReference>
<keyword evidence="8" id="KW-0493">Microtubule</keyword>
<dbReference type="FunFam" id="3.30.1330.20:FF:000002">
    <property type="entry name" value="Tubulin beta chain"/>
    <property type="match status" value="1"/>
</dbReference>
<dbReference type="SMART" id="SM00865">
    <property type="entry name" value="Tubulin_C"/>
    <property type="match status" value="1"/>
</dbReference>
<dbReference type="AlphaFoldDB" id="A0A0U1LP79"/>
<dbReference type="FunFam" id="3.40.50.1440:FF:000009">
    <property type="entry name" value="Tubulin beta chain"/>
    <property type="match status" value="1"/>
</dbReference>
<dbReference type="InterPro" id="IPR035979">
    <property type="entry name" value="RBD_domain_sf"/>
</dbReference>
<dbReference type="InterPro" id="IPR017975">
    <property type="entry name" value="Tubulin_CS"/>
</dbReference>
<keyword evidence="22" id="KW-1185">Reference proteome</keyword>
<dbReference type="GO" id="GO:0003924">
    <property type="term" value="F:GTPase activity"/>
    <property type="evidence" value="ECO:0007669"/>
    <property type="project" value="InterPro"/>
</dbReference>
<name>A0A0U1LP79_TALIS</name>
<dbReference type="FunFam" id="1.10.287.600:FF:000003">
    <property type="entry name" value="Tubulin beta chain"/>
    <property type="match status" value="1"/>
</dbReference>
<evidence type="ECO:0000313" key="21">
    <source>
        <dbReference type="EMBL" id="CRG85029.1"/>
    </source>
</evidence>
<dbReference type="Pfam" id="PF00076">
    <property type="entry name" value="RRM_1"/>
    <property type="match status" value="2"/>
</dbReference>
<keyword evidence="6" id="KW-0963">Cytoplasm</keyword>
<dbReference type="GO" id="GO:0005874">
    <property type="term" value="C:microtubule"/>
    <property type="evidence" value="ECO:0007669"/>
    <property type="project" value="UniProtKB-KW"/>
</dbReference>
<evidence type="ECO:0000256" key="4">
    <source>
        <dbReference type="ARBA" id="ARBA00009636"/>
    </source>
</evidence>
<dbReference type="Gene3D" id="3.30.1330.20">
    <property type="entry name" value="Tubulin/FtsZ, C-terminal domain"/>
    <property type="match status" value="1"/>
</dbReference>
<dbReference type="InterPro" id="IPR000217">
    <property type="entry name" value="Tubulin"/>
</dbReference>
<evidence type="ECO:0000259" key="20">
    <source>
        <dbReference type="PROSITE" id="PS50102"/>
    </source>
</evidence>
<evidence type="ECO:0000256" key="13">
    <source>
        <dbReference type="ARBA" id="ARBA00022884"/>
    </source>
</evidence>
<evidence type="ECO:0000256" key="2">
    <source>
        <dbReference type="ARBA" id="ARBA00004245"/>
    </source>
</evidence>
<dbReference type="SUPFAM" id="SSF54928">
    <property type="entry name" value="RNA-binding domain, RBD"/>
    <property type="match status" value="2"/>
</dbReference>
<dbReference type="EMBL" id="CVMT01000002">
    <property type="protein sequence ID" value="CRG85029.1"/>
    <property type="molecule type" value="Genomic_DNA"/>
</dbReference>
<dbReference type="InterPro" id="IPR012677">
    <property type="entry name" value="Nucleotide-bd_a/b_plait_sf"/>
</dbReference>
<dbReference type="Gene3D" id="1.10.287.600">
    <property type="entry name" value="Helix hairpin bin"/>
    <property type="match status" value="1"/>
</dbReference>
<organism evidence="21 22">
    <name type="scientific">Talaromyces islandicus</name>
    <name type="common">Penicillium islandicum</name>
    <dbReference type="NCBI Taxonomy" id="28573"/>
    <lineage>
        <taxon>Eukaryota</taxon>
        <taxon>Fungi</taxon>
        <taxon>Dikarya</taxon>
        <taxon>Ascomycota</taxon>
        <taxon>Pezizomycotina</taxon>
        <taxon>Eurotiomycetes</taxon>
        <taxon>Eurotiomycetidae</taxon>
        <taxon>Eurotiales</taxon>
        <taxon>Trichocomaceae</taxon>
        <taxon>Talaromyces</taxon>
        <taxon>Talaromyces sect. Islandici</taxon>
    </lineage>
</organism>
<keyword evidence="10" id="KW-0677">Repeat</keyword>
<evidence type="ECO:0000256" key="19">
    <source>
        <dbReference type="SAM" id="MobiDB-lite"/>
    </source>
</evidence>
<dbReference type="InterPro" id="IPR018316">
    <property type="entry name" value="Tubulin/FtsZ_2-layer-sand-dom"/>
</dbReference>
<evidence type="ECO:0000256" key="6">
    <source>
        <dbReference type="ARBA" id="ARBA00022490"/>
    </source>
</evidence>
<dbReference type="GO" id="GO:0003723">
    <property type="term" value="F:RNA binding"/>
    <property type="evidence" value="ECO:0007669"/>
    <property type="project" value="UniProtKB-UniRule"/>
</dbReference>
<dbReference type="Proteomes" id="UP000054383">
    <property type="component" value="Unassembled WGS sequence"/>
</dbReference>
<comment type="function">
    <text evidence="17">Tubulin is the major constituent of microtubules, a cylinder consisting of laterally associated linear protofilaments composed of alpha- and beta-tubulin heterodimers. Microtubules grow by the addition of GTP-tubulin dimers to the microtubule end, where a stabilizing cap forms. Below the cap, tubulin dimers are in GDP-bound state, owing to GTPase activity of alpha-tubulin.</text>
</comment>
<dbReference type="CDD" id="cd02187">
    <property type="entry name" value="beta_tubulin"/>
    <property type="match status" value="1"/>
</dbReference>
<keyword evidence="11" id="KW-0547">Nucleotide-binding</keyword>
<evidence type="ECO:0000256" key="7">
    <source>
        <dbReference type="ARBA" id="ARBA00022664"/>
    </source>
</evidence>
<dbReference type="PANTHER" id="PTHR11588">
    <property type="entry name" value="TUBULIN"/>
    <property type="match status" value="1"/>
</dbReference>
<evidence type="ECO:0000256" key="15">
    <source>
        <dbReference type="ARBA" id="ARBA00023187"/>
    </source>
</evidence>
<keyword evidence="14" id="KW-0342">GTP-binding</keyword>
<keyword evidence="16" id="KW-0206">Cytoskeleton</keyword>
<dbReference type="SMART" id="SM00360">
    <property type="entry name" value="RRM"/>
    <property type="match status" value="2"/>
</dbReference>
<dbReference type="GO" id="GO:0000398">
    <property type="term" value="P:mRNA splicing, via spliceosome"/>
    <property type="evidence" value="ECO:0007669"/>
    <property type="project" value="InterPro"/>
</dbReference>
<dbReference type="InterPro" id="IPR037103">
    <property type="entry name" value="Tubulin/FtsZ-like_C"/>
</dbReference>
<dbReference type="FunFam" id="3.30.70.330:FF:000105">
    <property type="entry name" value="HIV Tat-specific factor 1 homolog"/>
    <property type="match status" value="1"/>
</dbReference>
<dbReference type="FunFam" id="3.30.70.330:FF:000722">
    <property type="entry name" value="Nuclear mRNA splicing factor-associated protein, putative"/>
    <property type="match status" value="1"/>
</dbReference>
<evidence type="ECO:0000256" key="9">
    <source>
        <dbReference type="ARBA" id="ARBA00022723"/>
    </source>
</evidence>
<feature type="domain" description="RRM" evidence="20">
    <location>
        <begin position="120"/>
        <end position="211"/>
    </location>
</feature>
<keyword evidence="15" id="KW-0508">mRNA splicing</keyword>
<dbReference type="GO" id="GO:0097435">
    <property type="term" value="P:supramolecular fiber organization"/>
    <property type="evidence" value="ECO:0007669"/>
    <property type="project" value="UniProtKB-ARBA"/>
</dbReference>
<dbReference type="InterPro" id="IPR002453">
    <property type="entry name" value="Beta_tubulin"/>
</dbReference>
<proteinExistence type="inferred from homology"/>
<dbReference type="GO" id="GO:0046872">
    <property type="term" value="F:metal ion binding"/>
    <property type="evidence" value="ECO:0007669"/>
    <property type="project" value="UniProtKB-KW"/>
</dbReference>
<evidence type="ECO:0000256" key="14">
    <source>
        <dbReference type="ARBA" id="ARBA00023134"/>
    </source>
</evidence>
<feature type="compositionally biased region" description="Low complexity" evidence="19">
    <location>
        <begin position="1"/>
        <end position="19"/>
    </location>
</feature>
<comment type="cofactor">
    <cofactor evidence="1">
        <name>Mg(2+)</name>
        <dbReference type="ChEBI" id="CHEBI:18420"/>
    </cofactor>
</comment>
<evidence type="ECO:0000256" key="11">
    <source>
        <dbReference type="ARBA" id="ARBA00022741"/>
    </source>
</evidence>
<dbReference type="SUPFAM" id="SSF52490">
    <property type="entry name" value="Tubulin nucleotide-binding domain-like"/>
    <property type="match status" value="1"/>
</dbReference>
<dbReference type="SMART" id="SM00864">
    <property type="entry name" value="Tubulin"/>
    <property type="match status" value="1"/>
</dbReference>
<feature type="region of interest" description="Disordered" evidence="19">
    <location>
        <begin position="83"/>
        <end position="115"/>
    </location>
</feature>
<dbReference type="OrthoDB" id="1662883at2759"/>
<keyword evidence="7" id="KW-0507">mRNA processing</keyword>
<dbReference type="PROSITE" id="PS50102">
    <property type="entry name" value="RRM"/>
    <property type="match status" value="1"/>
</dbReference>
<evidence type="ECO:0000256" key="3">
    <source>
        <dbReference type="ARBA" id="ARBA00007747"/>
    </source>
</evidence>
<dbReference type="Pfam" id="PF03953">
    <property type="entry name" value="Tubulin_C"/>
    <property type="match status" value="1"/>
</dbReference>
<dbReference type="OMA" id="QFAFFEE"/>
<dbReference type="CDD" id="cd12285">
    <property type="entry name" value="RRM3_RBM39_like"/>
    <property type="match status" value="1"/>
</dbReference>